<protein>
    <recommendedName>
        <fullName evidence="8">Xylulose kinase</fullName>
        <shortName evidence="8">Xylulokinase</shortName>
        <ecNumber evidence="8">2.7.1.17</ecNumber>
    </recommendedName>
</protein>
<dbReference type="HAMAP" id="MF_02220">
    <property type="entry name" value="XylB"/>
    <property type="match status" value="1"/>
</dbReference>
<proteinExistence type="inferred from homology"/>
<dbReference type="InterPro" id="IPR000577">
    <property type="entry name" value="Carb_kinase_FGGY"/>
</dbReference>
<keyword evidence="6 8" id="KW-0067">ATP-binding</keyword>
<dbReference type="InterPro" id="IPR050406">
    <property type="entry name" value="FGGY_Carb_Kinase"/>
</dbReference>
<name>A0ABN2JXB3_9ACTN</name>
<organism evidence="12 13">
    <name type="scientific">Aeromicrobium alkaliterrae</name>
    <dbReference type="NCBI Taxonomy" id="302168"/>
    <lineage>
        <taxon>Bacteria</taxon>
        <taxon>Bacillati</taxon>
        <taxon>Actinomycetota</taxon>
        <taxon>Actinomycetes</taxon>
        <taxon>Propionibacteriales</taxon>
        <taxon>Nocardioidaceae</taxon>
        <taxon>Aeromicrobium</taxon>
    </lineage>
</organism>
<dbReference type="Pfam" id="PF00370">
    <property type="entry name" value="FGGY_N"/>
    <property type="match status" value="1"/>
</dbReference>
<dbReference type="PROSITE" id="PS00933">
    <property type="entry name" value="FGGY_KINASES_1"/>
    <property type="match status" value="1"/>
</dbReference>
<dbReference type="CDD" id="cd07809">
    <property type="entry name" value="ASKHA_NBD_FGGY_BaXK-like"/>
    <property type="match status" value="1"/>
</dbReference>
<feature type="active site" description="Proton acceptor" evidence="8">
    <location>
        <position position="225"/>
    </location>
</feature>
<evidence type="ECO:0000256" key="6">
    <source>
        <dbReference type="ARBA" id="ARBA00022840"/>
    </source>
</evidence>
<dbReference type="EC" id="2.7.1.17" evidence="8"/>
<evidence type="ECO:0000256" key="8">
    <source>
        <dbReference type="HAMAP-Rule" id="MF_02220"/>
    </source>
</evidence>
<reference evidence="12 13" key="1">
    <citation type="journal article" date="2019" name="Int. J. Syst. Evol. Microbiol.">
        <title>The Global Catalogue of Microorganisms (GCM) 10K type strain sequencing project: providing services to taxonomists for standard genome sequencing and annotation.</title>
        <authorList>
            <consortium name="The Broad Institute Genomics Platform"/>
            <consortium name="The Broad Institute Genome Sequencing Center for Infectious Disease"/>
            <person name="Wu L."/>
            <person name="Ma J."/>
        </authorList>
    </citation>
    <scope>NUCLEOTIDE SEQUENCE [LARGE SCALE GENOMIC DNA]</scope>
    <source>
        <strain evidence="12 13">JCM 13518</strain>
    </source>
</reference>
<dbReference type="InterPro" id="IPR006000">
    <property type="entry name" value="Xylulokinase"/>
</dbReference>
<dbReference type="EMBL" id="BAAAME010000004">
    <property type="protein sequence ID" value="GAA1740021.1"/>
    <property type="molecule type" value="Genomic_DNA"/>
</dbReference>
<evidence type="ECO:0000256" key="9">
    <source>
        <dbReference type="RuleBase" id="RU003733"/>
    </source>
</evidence>
<comment type="caution">
    <text evidence="12">The sequence shown here is derived from an EMBL/GenBank/DDBJ whole genome shotgun (WGS) entry which is preliminary data.</text>
</comment>
<sequence length="467" mass="48117">MTLVAGVDSSTQSCTVVVVDAADGRVVRSGRAAHPDGTEVDPEHWWVALQQALAAAGGLDDVEAVSIGGQQHGLVALDATGAVLRPALLWNDTRSGASAADLVRERGAQAWADDTGTVPVASITVTKLRWMADHEPMLATRIAAVALPHDWLTWRLRGTGRLEDLVTDRSDASGTGYLDTRGEYRRDLLTLALRRDADPIVLPRVLGPADGVEGPGFLIGPGCGDNAGAALGLGLRPGDTSISIGTSGVVAAVSAASTHDETGLIAGFADATGHHLPLAATLNGARVLDATARLLGVDHAGLSALALAAEPGAGGLVHLPYLEGERTPNLPTATGSLVGMTLGSMTRENLARAAVEGLWCLLHGALDAMRAQGITARSVTLVGGGAQSAAVRAIAPTVLGLPVTLPEAAEYVALGAARQAAWVLAGTDEPPSWAASTTAVLEGEHRPEVVDRYRSLAFEYAQRVREE</sequence>
<feature type="domain" description="Carbohydrate kinase FGGY N-terminal" evidence="10">
    <location>
        <begin position="4"/>
        <end position="205"/>
    </location>
</feature>
<dbReference type="PANTHER" id="PTHR43095">
    <property type="entry name" value="SUGAR KINASE"/>
    <property type="match status" value="1"/>
</dbReference>
<comment type="similarity">
    <text evidence="1 8 9">Belongs to the FGGY kinase family.</text>
</comment>
<dbReference type="InterPro" id="IPR018483">
    <property type="entry name" value="Carb_kinase_FGGY_CS"/>
</dbReference>
<comment type="function">
    <text evidence="8">Catalyzes the phosphorylation of D-xylulose to D-xylulose 5-phosphate.</text>
</comment>
<gene>
    <name evidence="8 12" type="primary">xylB</name>
    <name evidence="12" type="ORF">GCM10009710_20370</name>
</gene>
<evidence type="ECO:0000256" key="7">
    <source>
        <dbReference type="ARBA" id="ARBA00023277"/>
    </source>
</evidence>
<evidence type="ECO:0000256" key="5">
    <source>
        <dbReference type="ARBA" id="ARBA00022777"/>
    </source>
</evidence>
<accession>A0ABN2JXB3</accession>
<dbReference type="Proteomes" id="UP001501057">
    <property type="component" value="Unassembled WGS sequence"/>
</dbReference>
<dbReference type="PROSITE" id="PS00445">
    <property type="entry name" value="FGGY_KINASES_2"/>
    <property type="match status" value="1"/>
</dbReference>
<dbReference type="RefSeq" id="WP_344200888.1">
    <property type="nucleotide sequence ID" value="NZ_BAAAME010000004.1"/>
</dbReference>
<dbReference type="InterPro" id="IPR018484">
    <property type="entry name" value="FGGY_N"/>
</dbReference>
<keyword evidence="4 8" id="KW-0547">Nucleotide-binding</keyword>
<dbReference type="Pfam" id="PF02782">
    <property type="entry name" value="FGGY_C"/>
    <property type="match status" value="1"/>
</dbReference>
<evidence type="ECO:0000259" key="10">
    <source>
        <dbReference type="Pfam" id="PF00370"/>
    </source>
</evidence>
<evidence type="ECO:0000256" key="2">
    <source>
        <dbReference type="ARBA" id="ARBA00022629"/>
    </source>
</evidence>
<keyword evidence="7 8" id="KW-0119">Carbohydrate metabolism</keyword>
<evidence type="ECO:0000313" key="13">
    <source>
        <dbReference type="Proteomes" id="UP001501057"/>
    </source>
</evidence>
<evidence type="ECO:0000256" key="3">
    <source>
        <dbReference type="ARBA" id="ARBA00022679"/>
    </source>
</evidence>
<keyword evidence="5 8" id="KW-0418">Kinase</keyword>
<feature type="domain" description="Carbohydrate kinase FGGY C-terminal" evidence="11">
    <location>
        <begin position="241"/>
        <end position="422"/>
    </location>
</feature>
<keyword evidence="2 8" id="KW-0859">Xylose metabolism</keyword>
<keyword evidence="13" id="KW-1185">Reference proteome</keyword>
<dbReference type="PANTHER" id="PTHR43095:SF5">
    <property type="entry name" value="XYLULOSE KINASE"/>
    <property type="match status" value="1"/>
</dbReference>
<evidence type="ECO:0000313" key="12">
    <source>
        <dbReference type="EMBL" id="GAA1740021.1"/>
    </source>
</evidence>
<evidence type="ECO:0000259" key="11">
    <source>
        <dbReference type="Pfam" id="PF02782"/>
    </source>
</evidence>
<dbReference type="PIRSF" id="PIRSF000538">
    <property type="entry name" value="GlpK"/>
    <property type="match status" value="1"/>
</dbReference>
<evidence type="ECO:0000256" key="1">
    <source>
        <dbReference type="ARBA" id="ARBA00009156"/>
    </source>
</evidence>
<evidence type="ECO:0000256" key="4">
    <source>
        <dbReference type="ARBA" id="ARBA00022741"/>
    </source>
</evidence>
<feature type="binding site" evidence="8">
    <location>
        <begin position="71"/>
        <end position="72"/>
    </location>
    <ligand>
        <name>substrate</name>
    </ligand>
</feature>
<keyword evidence="3 8" id="KW-0808">Transferase</keyword>
<dbReference type="InterPro" id="IPR018485">
    <property type="entry name" value="FGGY_C"/>
</dbReference>
<dbReference type="SUPFAM" id="SSF53067">
    <property type="entry name" value="Actin-like ATPase domain"/>
    <property type="match status" value="2"/>
</dbReference>
<comment type="catalytic activity">
    <reaction evidence="8">
        <text>D-xylulose + ATP = D-xylulose 5-phosphate + ADP + H(+)</text>
        <dbReference type="Rhea" id="RHEA:10964"/>
        <dbReference type="ChEBI" id="CHEBI:15378"/>
        <dbReference type="ChEBI" id="CHEBI:17140"/>
        <dbReference type="ChEBI" id="CHEBI:30616"/>
        <dbReference type="ChEBI" id="CHEBI:57737"/>
        <dbReference type="ChEBI" id="CHEBI:456216"/>
        <dbReference type="EC" id="2.7.1.17"/>
    </reaction>
</comment>
<feature type="site" description="Important for activity" evidence="8">
    <location>
        <position position="8"/>
    </location>
</feature>
<dbReference type="InterPro" id="IPR043129">
    <property type="entry name" value="ATPase_NBD"/>
</dbReference>
<dbReference type="Gene3D" id="3.30.420.40">
    <property type="match status" value="2"/>
</dbReference>